<evidence type="ECO:0000313" key="3">
    <source>
        <dbReference type="Proteomes" id="UP000054549"/>
    </source>
</evidence>
<feature type="non-terminal residue" evidence="2">
    <location>
        <position position="1"/>
    </location>
</feature>
<dbReference type="InParanoid" id="A0A0C2TFK2"/>
<reference evidence="2 3" key="1">
    <citation type="submission" date="2014-04" db="EMBL/GenBank/DDBJ databases">
        <title>Evolutionary Origins and Diversification of the Mycorrhizal Mutualists.</title>
        <authorList>
            <consortium name="DOE Joint Genome Institute"/>
            <consortium name="Mycorrhizal Genomics Consortium"/>
            <person name="Kohler A."/>
            <person name="Kuo A."/>
            <person name="Nagy L.G."/>
            <person name="Floudas D."/>
            <person name="Copeland A."/>
            <person name="Barry K.W."/>
            <person name="Cichocki N."/>
            <person name="Veneault-Fourrey C."/>
            <person name="LaButti K."/>
            <person name="Lindquist E.A."/>
            <person name="Lipzen A."/>
            <person name="Lundell T."/>
            <person name="Morin E."/>
            <person name="Murat C."/>
            <person name="Riley R."/>
            <person name="Ohm R."/>
            <person name="Sun H."/>
            <person name="Tunlid A."/>
            <person name="Henrissat B."/>
            <person name="Grigoriev I.V."/>
            <person name="Hibbett D.S."/>
            <person name="Martin F."/>
        </authorList>
    </citation>
    <scope>NUCLEOTIDE SEQUENCE [LARGE SCALE GENOMIC DNA]</scope>
    <source>
        <strain evidence="2 3">Koide BX008</strain>
    </source>
</reference>
<sequence length="292" mass="33412">ENRLLHVFTTRRYDKLWEVNSVEEFQEVFLDCVECHYLAYWKGYVLHRDLSENNLMVWRPRRGGTVGSPGSTSPSSHARAFGILNDWDMATHIAQYSGVASVVTMVTNDPSPEVDALKNRTGTVPFMALDLLTDDGPTPRHLYRHDLESFLWILIWAAVHYDIPNKRNLSAIPGKIDKELKIWDQGTREEVWACKRALLRRVSGGSSRCSNDGDRTDVLDRVRPEFQKLKSEWIIPLIHLFYRAYNELRYTDVDEETCGGIVTFATFMAALKRTPRLATSSSEDGWGSCIIV</sequence>
<dbReference type="HOGENOM" id="CLU_070651_0_0_1"/>
<feature type="domain" description="Fungal-type protein kinase" evidence="1">
    <location>
        <begin position="14"/>
        <end position="157"/>
    </location>
</feature>
<organism evidence="2 3">
    <name type="scientific">Amanita muscaria (strain Koide BX008)</name>
    <dbReference type="NCBI Taxonomy" id="946122"/>
    <lineage>
        <taxon>Eukaryota</taxon>
        <taxon>Fungi</taxon>
        <taxon>Dikarya</taxon>
        <taxon>Basidiomycota</taxon>
        <taxon>Agaricomycotina</taxon>
        <taxon>Agaricomycetes</taxon>
        <taxon>Agaricomycetidae</taxon>
        <taxon>Agaricales</taxon>
        <taxon>Pluteineae</taxon>
        <taxon>Amanitaceae</taxon>
        <taxon>Amanita</taxon>
    </lineage>
</organism>
<evidence type="ECO:0000313" key="2">
    <source>
        <dbReference type="EMBL" id="KIL65649.1"/>
    </source>
</evidence>
<proteinExistence type="predicted"/>
<evidence type="ECO:0000259" key="1">
    <source>
        <dbReference type="Pfam" id="PF17667"/>
    </source>
</evidence>
<accession>A0A0C2TFK2</accession>
<dbReference type="InterPro" id="IPR040976">
    <property type="entry name" value="Pkinase_fungal"/>
</dbReference>
<dbReference type="PROSITE" id="PS00109">
    <property type="entry name" value="PROTEIN_KINASE_TYR"/>
    <property type="match status" value="1"/>
</dbReference>
<name>A0A0C2TFK2_AMAMK</name>
<dbReference type="PANTHER" id="PTHR38248">
    <property type="entry name" value="FUNK1 6"/>
    <property type="match status" value="1"/>
</dbReference>
<protein>
    <recommendedName>
        <fullName evidence="1">Fungal-type protein kinase domain-containing protein</fullName>
    </recommendedName>
</protein>
<dbReference type="AlphaFoldDB" id="A0A0C2TFK2"/>
<dbReference type="EMBL" id="KN818241">
    <property type="protein sequence ID" value="KIL65649.1"/>
    <property type="molecule type" value="Genomic_DNA"/>
</dbReference>
<keyword evidence="3" id="KW-1185">Reference proteome</keyword>
<dbReference type="InterPro" id="IPR008266">
    <property type="entry name" value="Tyr_kinase_AS"/>
</dbReference>
<dbReference type="OrthoDB" id="5569250at2759"/>
<dbReference type="InterPro" id="IPR011009">
    <property type="entry name" value="Kinase-like_dom_sf"/>
</dbReference>
<dbReference type="Proteomes" id="UP000054549">
    <property type="component" value="Unassembled WGS sequence"/>
</dbReference>
<dbReference type="Pfam" id="PF17667">
    <property type="entry name" value="Pkinase_fungal"/>
    <property type="match status" value="1"/>
</dbReference>
<gene>
    <name evidence="2" type="ORF">M378DRAFT_76567</name>
</gene>
<dbReference type="PANTHER" id="PTHR38248:SF2">
    <property type="entry name" value="FUNK1 11"/>
    <property type="match status" value="1"/>
</dbReference>
<dbReference type="STRING" id="946122.A0A0C2TFK2"/>
<dbReference type="SUPFAM" id="SSF56112">
    <property type="entry name" value="Protein kinase-like (PK-like)"/>
    <property type="match status" value="1"/>
</dbReference>
<dbReference type="GO" id="GO:0004672">
    <property type="term" value="F:protein kinase activity"/>
    <property type="evidence" value="ECO:0007669"/>
    <property type="project" value="InterPro"/>
</dbReference>